<protein>
    <recommendedName>
        <fullName evidence="3">Heat shock protein 70</fullName>
    </recommendedName>
</protein>
<feature type="non-terminal residue" evidence="1">
    <location>
        <position position="1"/>
    </location>
</feature>
<proteinExistence type="predicted"/>
<dbReference type="Gene3D" id="3.30.420.40">
    <property type="match status" value="1"/>
</dbReference>
<evidence type="ECO:0008006" key="3">
    <source>
        <dbReference type="Google" id="ProtNLM"/>
    </source>
</evidence>
<accession>X6MEH0</accession>
<dbReference type="Proteomes" id="UP000023152">
    <property type="component" value="Unassembled WGS sequence"/>
</dbReference>
<gene>
    <name evidence="1" type="ORF">RFI_25305</name>
</gene>
<comment type="caution">
    <text evidence="1">The sequence shown here is derived from an EMBL/GenBank/DDBJ whole genome shotgun (WGS) entry which is preliminary data.</text>
</comment>
<dbReference type="EMBL" id="ASPP01021758">
    <property type="protein sequence ID" value="ETO12071.1"/>
    <property type="molecule type" value="Genomic_DNA"/>
</dbReference>
<evidence type="ECO:0000313" key="2">
    <source>
        <dbReference type="Proteomes" id="UP000023152"/>
    </source>
</evidence>
<keyword evidence="2" id="KW-1185">Reference proteome</keyword>
<dbReference type="PANTHER" id="PTHR14187">
    <property type="entry name" value="ALPHA KINASE/ELONGATION FACTOR 2 KINASE"/>
    <property type="match status" value="1"/>
</dbReference>
<reference evidence="1 2" key="1">
    <citation type="journal article" date="2013" name="Curr. Biol.">
        <title>The Genome of the Foraminiferan Reticulomyxa filosa.</title>
        <authorList>
            <person name="Glockner G."/>
            <person name="Hulsmann N."/>
            <person name="Schleicher M."/>
            <person name="Noegel A.A."/>
            <person name="Eichinger L."/>
            <person name="Gallinger C."/>
            <person name="Pawlowski J."/>
            <person name="Sierra R."/>
            <person name="Euteneuer U."/>
            <person name="Pillet L."/>
            <person name="Moustafa A."/>
            <person name="Platzer M."/>
            <person name="Groth M."/>
            <person name="Szafranski K."/>
            <person name="Schliwa M."/>
        </authorList>
    </citation>
    <scope>NUCLEOTIDE SEQUENCE [LARGE SCALE GENOMIC DNA]</scope>
</reference>
<organism evidence="1 2">
    <name type="scientific">Reticulomyxa filosa</name>
    <dbReference type="NCBI Taxonomy" id="46433"/>
    <lineage>
        <taxon>Eukaryota</taxon>
        <taxon>Sar</taxon>
        <taxon>Rhizaria</taxon>
        <taxon>Retaria</taxon>
        <taxon>Foraminifera</taxon>
        <taxon>Monothalamids</taxon>
        <taxon>Reticulomyxidae</taxon>
        <taxon>Reticulomyxa</taxon>
    </lineage>
</organism>
<dbReference type="PANTHER" id="PTHR14187:SF5">
    <property type="entry name" value="HEAT SHOCK 70 KDA PROTEIN 12A"/>
    <property type="match status" value="1"/>
</dbReference>
<name>X6MEH0_RETFI</name>
<sequence>QLKLVNDTKVKSDIVFVGILKWCKNEAMKCLNKEKSKPPRRKHPMGVTVPAIWDEKAKGLMKQWAQQAKIWSPSIPNQLIIALEPECASICVMLEMKDNPDQIQFKTGDCYMMMDLGAGTADMVCHEITGPFEVREMIASSYIDQDIEIIFGRIFGEERMKEFKATFPKDYSKILEAIENSKQRFFKIEKKTGIHRIEIPFEFDQFMQRKIDDDLEDLFATFEYLGESGFAIYLCFFHISLKVNIIF</sequence>
<evidence type="ECO:0000313" key="1">
    <source>
        <dbReference type="EMBL" id="ETO12071.1"/>
    </source>
</evidence>
<dbReference type="AlphaFoldDB" id="X6MEH0"/>